<dbReference type="Pfam" id="PF07635">
    <property type="entry name" value="PSCyt1"/>
    <property type="match status" value="1"/>
</dbReference>
<keyword evidence="7" id="KW-1185">Reference proteome</keyword>
<dbReference type="PANTHER" id="PTHR35889:SF3">
    <property type="entry name" value="F-BOX DOMAIN-CONTAINING PROTEIN"/>
    <property type="match status" value="1"/>
</dbReference>
<feature type="signal peptide" evidence="2">
    <location>
        <begin position="1"/>
        <end position="21"/>
    </location>
</feature>
<evidence type="ECO:0000256" key="1">
    <source>
        <dbReference type="SAM" id="Coils"/>
    </source>
</evidence>
<evidence type="ECO:0000259" key="3">
    <source>
        <dbReference type="Pfam" id="PF07583"/>
    </source>
</evidence>
<dbReference type="InterPro" id="IPR011429">
    <property type="entry name" value="Cyt_c_Planctomycete-type"/>
</dbReference>
<evidence type="ECO:0000259" key="5">
    <source>
        <dbReference type="Pfam" id="PF07635"/>
    </source>
</evidence>
<dbReference type="InterPro" id="IPR011444">
    <property type="entry name" value="DUF1549"/>
</dbReference>
<proteinExistence type="predicted"/>
<dbReference type="InterPro" id="IPR022655">
    <property type="entry name" value="DUF1553"/>
</dbReference>
<evidence type="ECO:0000259" key="4">
    <source>
        <dbReference type="Pfam" id="PF07587"/>
    </source>
</evidence>
<organism evidence="6 7">
    <name type="scientific">Aporhodopirellula aestuarii</name>
    <dbReference type="NCBI Taxonomy" id="2950107"/>
    <lineage>
        <taxon>Bacteria</taxon>
        <taxon>Pseudomonadati</taxon>
        <taxon>Planctomycetota</taxon>
        <taxon>Planctomycetia</taxon>
        <taxon>Pirellulales</taxon>
        <taxon>Pirellulaceae</taxon>
        <taxon>Aporhodopirellula</taxon>
    </lineage>
</organism>
<keyword evidence="2" id="KW-0732">Signal</keyword>
<evidence type="ECO:0000313" key="7">
    <source>
        <dbReference type="Proteomes" id="UP001202961"/>
    </source>
</evidence>
<reference evidence="6 7" key="1">
    <citation type="journal article" date="2022" name="Syst. Appl. Microbiol.">
        <title>Rhodopirellula aestuarii sp. nov., a novel member of the genus Rhodopirellula isolated from brackish sediments collected in the Tagus River estuary, Portugal.</title>
        <authorList>
            <person name="Vitorino I.R."/>
            <person name="Klimek D."/>
            <person name="Calusinska M."/>
            <person name="Lobo-da-Cunha A."/>
            <person name="Vasconcelos V."/>
            <person name="Lage O.M."/>
        </authorList>
    </citation>
    <scope>NUCLEOTIDE SEQUENCE [LARGE SCALE GENOMIC DNA]</scope>
    <source>
        <strain evidence="6 7">ICT_H3.1</strain>
    </source>
</reference>
<dbReference type="Pfam" id="PF07587">
    <property type="entry name" value="PSD1"/>
    <property type="match status" value="1"/>
</dbReference>
<feature type="domain" description="DUF1553" evidence="4">
    <location>
        <begin position="535"/>
        <end position="824"/>
    </location>
</feature>
<dbReference type="PANTHER" id="PTHR35889">
    <property type="entry name" value="CYCLOINULO-OLIGOSACCHARIDE FRUCTANOTRANSFERASE-RELATED"/>
    <property type="match status" value="1"/>
</dbReference>
<evidence type="ECO:0000313" key="6">
    <source>
        <dbReference type="EMBL" id="MCM2370346.1"/>
    </source>
</evidence>
<accession>A0ABT0U0S5</accession>
<protein>
    <submittedName>
        <fullName evidence="6">PSD1 and planctomycete cytochrome C domain-containing protein</fullName>
    </submittedName>
</protein>
<sequence>MAASRFSAFLMLVCVSVSAYAETITPEQLKFFEAKIRPVLIRECYGCHSNESGNVRGGLRLDTQELTHIGGSSGPAVVPGDLDESLLYNAIIHEDFVMPPKRKLPQNVIDDFRQWIEMGAPDPRVTNTVEIRSSITDEDIQTARESFWSYQPPVKQSPPEVANTDWPRSDIDRFVLAKLEQADLTPAADAEPYKVLRRICFDLVGLPPTPEQIDAFTDLWQSNPDRAVEYVVNRLLDMDQFGERWGRHWLDVVRYAESTGREVNMTYPHAWRYRDFVIDSFNNDKPFDHFVQQQIAGDLMPAKTDQQWAENLIATTFLAIGPKNVNEQNRVQFAADLVDEQIDATTRVFLGASVACARCHDHKFDAIPQTDYYALAGVFGNMTTYFGNPPSEYGSFNSVQTNRSSSLLLLPVKDPNPFDKRYTKQELKDLEDELKEKLEELSSVRRTANDGDVANAQRMRIRLSNEMSTISNKLSVVDENGMPRSYCMGVQEREQPSNARLLVRGEIDQPAQSIQRGFPQVLCSTQPSIKSRESGRLQLARWIGSEENPLTARVMVNRIWQHLIGQGIVTSTDDFGITGQSPSHEELLDYLAVRFMQSNWSTKSLIRDIVTSRIYRMDTAYDQHAHEFDPDNALLWRANPRRLDAEAIRDAMLNISGEIDFNRPRGSAVAEAGYTRVTAGVLGNPRDIARKAIESATRNFRGMQRGARNRIAETVARQVTGQLDQEDSKHRSVYLAIVRDEEPRSLSVFDFADSSAIIGTRESSNTANQALYMMNNEFVIQQSAAFADRVIRERTSPNDRLEYAFILAYGRPPTPSERSAAASFIKEFSSSLGYRSRGEETIDALCQSLFASAEFRYLD</sequence>
<keyword evidence="1" id="KW-0175">Coiled coil</keyword>
<dbReference type="Proteomes" id="UP001202961">
    <property type="component" value="Unassembled WGS sequence"/>
</dbReference>
<gene>
    <name evidence="6" type="ORF">NB063_06875</name>
</gene>
<feature type="chain" id="PRO_5047332327" evidence="2">
    <location>
        <begin position="22"/>
        <end position="859"/>
    </location>
</feature>
<comment type="caution">
    <text evidence="6">The sequence shown here is derived from an EMBL/GenBank/DDBJ whole genome shotgun (WGS) entry which is preliminary data.</text>
</comment>
<feature type="domain" description="DUF1549" evidence="3">
    <location>
        <begin position="171"/>
        <end position="382"/>
    </location>
</feature>
<dbReference type="RefSeq" id="WP_250928016.1">
    <property type="nucleotide sequence ID" value="NZ_JAMQBK010000021.1"/>
</dbReference>
<dbReference type="Pfam" id="PF07583">
    <property type="entry name" value="PSCyt2"/>
    <property type="match status" value="1"/>
</dbReference>
<name>A0ABT0U0S5_9BACT</name>
<feature type="coiled-coil region" evidence="1">
    <location>
        <begin position="420"/>
        <end position="447"/>
    </location>
</feature>
<evidence type="ECO:0000256" key="2">
    <source>
        <dbReference type="SAM" id="SignalP"/>
    </source>
</evidence>
<dbReference type="EMBL" id="JAMQBK010000021">
    <property type="protein sequence ID" value="MCM2370346.1"/>
    <property type="molecule type" value="Genomic_DNA"/>
</dbReference>
<feature type="domain" description="Cytochrome C Planctomycete-type" evidence="5">
    <location>
        <begin position="44"/>
        <end position="101"/>
    </location>
</feature>